<keyword evidence="1" id="KW-0732">Signal</keyword>
<keyword evidence="3" id="KW-1185">Reference proteome</keyword>
<dbReference type="GO" id="GO:0050793">
    <property type="term" value="P:regulation of developmental process"/>
    <property type="evidence" value="ECO:0007669"/>
    <property type="project" value="InterPro"/>
</dbReference>
<protein>
    <recommendedName>
        <fullName evidence="4">Transmembrane protein</fullName>
    </recommendedName>
</protein>
<feature type="signal peptide" evidence="1">
    <location>
        <begin position="1"/>
        <end position="33"/>
    </location>
</feature>
<reference evidence="2" key="1">
    <citation type="submission" date="2022-02" db="EMBL/GenBank/DDBJ databases">
        <authorList>
            <person name="Henning P.M."/>
            <person name="McCubbin A.G."/>
            <person name="Shore J.S."/>
        </authorList>
    </citation>
    <scope>NUCLEOTIDE SEQUENCE</scope>
    <source>
        <strain evidence="2">F60SS</strain>
        <tissue evidence="2">Leaves</tissue>
    </source>
</reference>
<dbReference type="Proteomes" id="UP001141552">
    <property type="component" value="Unassembled WGS sequence"/>
</dbReference>
<evidence type="ECO:0000313" key="3">
    <source>
        <dbReference type="Proteomes" id="UP001141552"/>
    </source>
</evidence>
<dbReference type="PANTHER" id="PTHR34663:SF19">
    <property type="match status" value="1"/>
</dbReference>
<dbReference type="PANTHER" id="PTHR34663">
    <property type="entry name" value="OS06G0637400 PROTEIN"/>
    <property type="match status" value="1"/>
</dbReference>
<dbReference type="InterPro" id="IPR044700">
    <property type="entry name" value="PIP2/PIPL1"/>
</dbReference>
<feature type="chain" id="PRO_5040127344" description="Transmembrane protein" evidence="1">
    <location>
        <begin position="34"/>
        <end position="103"/>
    </location>
</feature>
<comment type="caution">
    <text evidence="2">The sequence shown here is derived from an EMBL/GenBank/DDBJ whole genome shotgun (WGS) entry which is preliminary data.</text>
</comment>
<sequence length="103" mass="10746">MSSLSRKHKSLTFFTILLLGFLLLSMLNCEAEARPLSSPSMHGGAVKDIEEGLIGGLSLETVKKSGPSPGVGHKFTSFRTLGRAEIAGPSPGVGHESVSGNKP</sequence>
<dbReference type="EMBL" id="JAKUCV010002635">
    <property type="protein sequence ID" value="KAJ4841950.1"/>
    <property type="molecule type" value="Genomic_DNA"/>
</dbReference>
<dbReference type="OrthoDB" id="1936010at2759"/>
<name>A0A9Q0JII7_9ROSI</name>
<evidence type="ECO:0000256" key="1">
    <source>
        <dbReference type="SAM" id="SignalP"/>
    </source>
</evidence>
<dbReference type="AlphaFoldDB" id="A0A9Q0JII7"/>
<evidence type="ECO:0008006" key="4">
    <source>
        <dbReference type="Google" id="ProtNLM"/>
    </source>
</evidence>
<evidence type="ECO:0000313" key="2">
    <source>
        <dbReference type="EMBL" id="KAJ4841950.1"/>
    </source>
</evidence>
<organism evidence="2 3">
    <name type="scientific">Turnera subulata</name>
    <dbReference type="NCBI Taxonomy" id="218843"/>
    <lineage>
        <taxon>Eukaryota</taxon>
        <taxon>Viridiplantae</taxon>
        <taxon>Streptophyta</taxon>
        <taxon>Embryophyta</taxon>
        <taxon>Tracheophyta</taxon>
        <taxon>Spermatophyta</taxon>
        <taxon>Magnoliopsida</taxon>
        <taxon>eudicotyledons</taxon>
        <taxon>Gunneridae</taxon>
        <taxon>Pentapetalae</taxon>
        <taxon>rosids</taxon>
        <taxon>fabids</taxon>
        <taxon>Malpighiales</taxon>
        <taxon>Passifloraceae</taxon>
        <taxon>Turnera</taxon>
    </lineage>
</organism>
<reference evidence="2" key="2">
    <citation type="journal article" date="2023" name="Plants (Basel)">
        <title>Annotation of the Turnera subulata (Passifloraceae) Draft Genome Reveals the S-Locus Evolved after the Divergence of Turneroideae from Passifloroideae in a Stepwise Manner.</title>
        <authorList>
            <person name="Henning P.M."/>
            <person name="Roalson E.H."/>
            <person name="Mir W."/>
            <person name="McCubbin A.G."/>
            <person name="Shore J.S."/>
        </authorList>
    </citation>
    <scope>NUCLEOTIDE SEQUENCE</scope>
    <source>
        <strain evidence="2">F60SS</strain>
    </source>
</reference>
<dbReference type="GO" id="GO:0045087">
    <property type="term" value="P:innate immune response"/>
    <property type="evidence" value="ECO:0007669"/>
    <property type="project" value="InterPro"/>
</dbReference>
<proteinExistence type="predicted"/>
<gene>
    <name evidence="2" type="ORF">Tsubulata_025668</name>
</gene>
<accession>A0A9Q0JII7</accession>